<dbReference type="RefSeq" id="WP_082673749.1">
    <property type="nucleotide sequence ID" value="NZ_PDFK01000003.1"/>
</dbReference>
<dbReference type="SUPFAM" id="SSF55729">
    <property type="entry name" value="Acyl-CoA N-acyltransferases (Nat)"/>
    <property type="match status" value="1"/>
</dbReference>
<organism evidence="4 5">
    <name type="scientific">Lysinibacillus fusiformis</name>
    <dbReference type="NCBI Taxonomy" id="28031"/>
    <lineage>
        <taxon>Bacteria</taxon>
        <taxon>Bacillati</taxon>
        <taxon>Bacillota</taxon>
        <taxon>Bacilli</taxon>
        <taxon>Bacillales</taxon>
        <taxon>Bacillaceae</taxon>
        <taxon>Lysinibacillus</taxon>
    </lineage>
</organism>
<dbReference type="InterPro" id="IPR050832">
    <property type="entry name" value="Bact_Acetyltransf"/>
</dbReference>
<dbReference type="EMBL" id="PDFK01000003">
    <property type="protein sequence ID" value="PKU51782.1"/>
    <property type="molecule type" value="Genomic_DNA"/>
</dbReference>
<proteinExistence type="predicted"/>
<evidence type="ECO:0000256" key="1">
    <source>
        <dbReference type="ARBA" id="ARBA00022679"/>
    </source>
</evidence>
<name>A0A2I0V0N5_9BACI</name>
<dbReference type="InterPro" id="IPR000182">
    <property type="entry name" value="GNAT_dom"/>
</dbReference>
<dbReference type="InterPro" id="IPR016181">
    <property type="entry name" value="Acyl_CoA_acyltransferase"/>
</dbReference>
<dbReference type="AlphaFoldDB" id="A0A2I0V0N5"/>
<evidence type="ECO:0000256" key="2">
    <source>
        <dbReference type="ARBA" id="ARBA00023315"/>
    </source>
</evidence>
<evidence type="ECO:0000313" key="4">
    <source>
        <dbReference type="EMBL" id="PKU51782.1"/>
    </source>
</evidence>
<dbReference type="Proteomes" id="UP000234956">
    <property type="component" value="Unassembled WGS sequence"/>
</dbReference>
<dbReference type="PROSITE" id="PS51186">
    <property type="entry name" value="GNAT"/>
    <property type="match status" value="1"/>
</dbReference>
<feature type="domain" description="N-acetyltransferase" evidence="3">
    <location>
        <begin position="4"/>
        <end position="162"/>
    </location>
</feature>
<evidence type="ECO:0000259" key="3">
    <source>
        <dbReference type="PROSITE" id="PS51186"/>
    </source>
</evidence>
<reference evidence="4 5" key="1">
    <citation type="submission" date="2017-10" db="EMBL/GenBank/DDBJ databases">
        <title>Draft genome of Lysinibacillus fusiformis strain Juneja, a laboratory-derived pathogen of Drosophila melanogaster.</title>
        <authorList>
            <person name="Smith B.R."/>
            <person name="Unckless R.L."/>
        </authorList>
    </citation>
    <scope>NUCLEOTIDE SEQUENCE [LARGE SCALE GENOMIC DNA]</scope>
    <source>
        <strain evidence="4 5">Juneja</strain>
    </source>
</reference>
<dbReference type="CDD" id="cd04301">
    <property type="entry name" value="NAT_SF"/>
    <property type="match status" value="1"/>
</dbReference>
<keyword evidence="2" id="KW-0012">Acyltransferase</keyword>
<dbReference type="Pfam" id="PF00583">
    <property type="entry name" value="Acetyltransf_1"/>
    <property type="match status" value="1"/>
</dbReference>
<dbReference type="PANTHER" id="PTHR43877">
    <property type="entry name" value="AMINOALKYLPHOSPHONATE N-ACETYLTRANSFERASE-RELATED-RELATED"/>
    <property type="match status" value="1"/>
</dbReference>
<dbReference type="Gene3D" id="3.40.630.30">
    <property type="match status" value="1"/>
</dbReference>
<accession>A0A2I0V0N5</accession>
<dbReference type="GO" id="GO:0016747">
    <property type="term" value="F:acyltransferase activity, transferring groups other than amino-acyl groups"/>
    <property type="evidence" value="ECO:0007669"/>
    <property type="project" value="InterPro"/>
</dbReference>
<sequence length="164" mass="18641">MLTFIIRQMLENDITFVQEIARTSWHHTYEGIIPRDIQDRFLQMAYSSNRLTQRFTTSLFLVAIVDESLVGFANFSNVTHGEAELLAIYLHPDSQGSGIGSALLQRGLNMLPSLSSLFVCVAKENTIGMHFYQAKGFEKLVEFDECFDGYPLKTVKMVKQHEKG</sequence>
<comment type="caution">
    <text evidence="4">The sequence shown here is derived from an EMBL/GenBank/DDBJ whole genome shotgun (WGS) entry which is preliminary data.</text>
</comment>
<keyword evidence="1 4" id="KW-0808">Transferase</keyword>
<protein>
    <submittedName>
        <fullName evidence="4">N-acetyltransferase</fullName>
    </submittedName>
</protein>
<gene>
    <name evidence="4" type="ORF">CRI88_13965</name>
</gene>
<evidence type="ECO:0000313" key="5">
    <source>
        <dbReference type="Proteomes" id="UP000234956"/>
    </source>
</evidence>